<evidence type="ECO:0000256" key="1">
    <source>
        <dbReference type="SAM" id="MobiDB-lite"/>
    </source>
</evidence>
<keyword evidence="3" id="KW-0540">Nuclease</keyword>
<dbReference type="EMBL" id="JAKLTQ010000024">
    <property type="protein sequence ID" value="MCG2624406.1"/>
    <property type="molecule type" value="Genomic_DNA"/>
</dbReference>
<sequence>MTISALDPDAALASLNRICAEITAVSESFVTEMGHLPPGRIAAVVASVEQISRVVGYFQVAGAWAVEHADVARVGERDDLFGAESVAAADAAPSDATVTVGAVTGEAKWADPADTFARPATTARNGKAKRGTSFRTNAEYLASRLRITVGEAKCRIRTGQAVLARRLPTGEQGTVALPVLGEALAEGKVSARAAALIVGSVARVRPAAGLEAVAPMEQALVAQAMEDSQDVLAQVAAMWEAAADQDGTAPSEAALQAKQGVFYRGRRGGLHYLTLAADDAQFQTLQTVMNSATNPRLLPGNPTDGNGTASSAGPGIPLTIADGQSAGPDSLAVSPDGCLDEPEPDPRSFAQKRLAGLVAGCRIALAADKLPATGGHKAQVMVTIGYRELAGEVAGAAYPVFGAPVNPRTVRKLACDADIIPVVLGSSGEVLDVGRANRFFPPAIRRALVARDRGCAFPGCTMPAVWTEAHHIVPWWRGGKTKASNGCLLCIFHHDLIDEGDWDIVVEDGVPWFIPPACVDPRRRRRRNRYWHTAASAAAIGADRPEARGSGTRTLEESEAVSTPKALWS</sequence>
<comment type="caution">
    <text evidence="3">The sequence shown here is derived from an EMBL/GenBank/DDBJ whole genome shotgun (WGS) entry which is preliminary data.</text>
</comment>
<accession>A0ABS9LCJ6</accession>
<dbReference type="Pfam" id="PF13391">
    <property type="entry name" value="HNH_2"/>
    <property type="match status" value="1"/>
</dbReference>
<feature type="region of interest" description="Disordered" evidence="1">
    <location>
        <begin position="541"/>
        <end position="569"/>
    </location>
</feature>
<dbReference type="InterPro" id="IPR003870">
    <property type="entry name" value="DUF222"/>
</dbReference>
<dbReference type="Pfam" id="PF02720">
    <property type="entry name" value="DUF222"/>
    <property type="match status" value="1"/>
</dbReference>
<organism evidence="3 4">
    <name type="scientific">Arthrobacter hankyongi</name>
    <dbReference type="NCBI Taxonomy" id="2904801"/>
    <lineage>
        <taxon>Bacteria</taxon>
        <taxon>Bacillati</taxon>
        <taxon>Actinomycetota</taxon>
        <taxon>Actinomycetes</taxon>
        <taxon>Micrococcales</taxon>
        <taxon>Micrococcaceae</taxon>
        <taxon>Arthrobacter</taxon>
    </lineage>
</organism>
<dbReference type="CDD" id="cd00085">
    <property type="entry name" value="HNHc"/>
    <property type="match status" value="1"/>
</dbReference>
<dbReference type="InterPro" id="IPR003615">
    <property type="entry name" value="HNH_nuc"/>
</dbReference>
<name>A0ABS9LCJ6_9MICC</name>
<feature type="region of interest" description="Disordered" evidence="1">
    <location>
        <begin position="293"/>
        <end position="346"/>
    </location>
</feature>
<dbReference type="Proteomes" id="UP001165368">
    <property type="component" value="Unassembled WGS sequence"/>
</dbReference>
<evidence type="ECO:0000313" key="4">
    <source>
        <dbReference type="Proteomes" id="UP001165368"/>
    </source>
</evidence>
<reference evidence="3" key="1">
    <citation type="submission" date="2022-01" db="EMBL/GenBank/DDBJ databases">
        <authorList>
            <person name="Jo J.-H."/>
            <person name="Im W.-T."/>
        </authorList>
    </citation>
    <scope>NUCLEOTIDE SEQUENCE</scope>
    <source>
        <strain evidence="3">I2-34</strain>
    </source>
</reference>
<proteinExistence type="predicted"/>
<keyword evidence="3" id="KW-0255">Endonuclease</keyword>
<dbReference type="SMART" id="SM00507">
    <property type="entry name" value="HNHc"/>
    <property type="match status" value="1"/>
</dbReference>
<evidence type="ECO:0000313" key="3">
    <source>
        <dbReference type="EMBL" id="MCG2624406.1"/>
    </source>
</evidence>
<dbReference type="RefSeq" id="WP_237826231.1">
    <property type="nucleotide sequence ID" value="NZ_JAKLTQ010000024.1"/>
</dbReference>
<dbReference type="GO" id="GO:0004519">
    <property type="term" value="F:endonuclease activity"/>
    <property type="evidence" value="ECO:0007669"/>
    <property type="project" value="UniProtKB-KW"/>
</dbReference>
<feature type="domain" description="HNH nuclease" evidence="2">
    <location>
        <begin position="443"/>
        <end position="495"/>
    </location>
</feature>
<gene>
    <name evidence="3" type="ORF">LVY72_21170</name>
</gene>
<keyword evidence="4" id="KW-1185">Reference proteome</keyword>
<evidence type="ECO:0000259" key="2">
    <source>
        <dbReference type="SMART" id="SM00507"/>
    </source>
</evidence>
<keyword evidence="3" id="KW-0378">Hydrolase</keyword>
<protein>
    <submittedName>
        <fullName evidence="3">HNH endonuclease</fullName>
    </submittedName>
</protein>